<dbReference type="InterPro" id="IPR035983">
    <property type="entry name" value="Hect_E3_ubiquitin_ligase"/>
</dbReference>
<accession>A0AAD5X0A2</accession>
<organism evidence="8 9">
    <name type="scientific">Rhizophlyctis rosea</name>
    <dbReference type="NCBI Taxonomy" id="64517"/>
    <lineage>
        <taxon>Eukaryota</taxon>
        <taxon>Fungi</taxon>
        <taxon>Fungi incertae sedis</taxon>
        <taxon>Chytridiomycota</taxon>
        <taxon>Chytridiomycota incertae sedis</taxon>
        <taxon>Chytridiomycetes</taxon>
        <taxon>Rhizophlyctidales</taxon>
        <taxon>Rhizophlyctidaceae</taxon>
        <taxon>Rhizophlyctis</taxon>
    </lineage>
</organism>
<name>A0AAD5X0A2_9FUNG</name>
<evidence type="ECO:0000256" key="6">
    <source>
        <dbReference type="PROSITE-ProRule" id="PRU00104"/>
    </source>
</evidence>
<evidence type="ECO:0000256" key="2">
    <source>
        <dbReference type="ARBA" id="ARBA00004906"/>
    </source>
</evidence>
<evidence type="ECO:0000313" key="8">
    <source>
        <dbReference type="EMBL" id="KAJ3049351.1"/>
    </source>
</evidence>
<reference evidence="8" key="1">
    <citation type="submission" date="2020-05" db="EMBL/GenBank/DDBJ databases">
        <title>Phylogenomic resolution of chytrid fungi.</title>
        <authorList>
            <person name="Stajich J.E."/>
            <person name="Amses K."/>
            <person name="Simmons R."/>
            <person name="Seto K."/>
            <person name="Myers J."/>
            <person name="Bonds A."/>
            <person name="Quandt C.A."/>
            <person name="Barry K."/>
            <person name="Liu P."/>
            <person name="Grigoriev I."/>
            <person name="Longcore J.E."/>
            <person name="James T.Y."/>
        </authorList>
    </citation>
    <scope>NUCLEOTIDE SEQUENCE</scope>
    <source>
        <strain evidence="8">JEL0318</strain>
    </source>
</reference>
<dbReference type="Gene3D" id="3.30.2410.10">
    <property type="entry name" value="Hect, E3 ligase catalytic domain"/>
    <property type="match status" value="1"/>
</dbReference>
<keyword evidence="9" id="KW-1185">Reference proteome</keyword>
<dbReference type="PANTHER" id="PTHR45700">
    <property type="entry name" value="UBIQUITIN-PROTEIN LIGASE E3C"/>
    <property type="match status" value="1"/>
</dbReference>
<feature type="active site" description="Glycyl thioester intermediate" evidence="6">
    <location>
        <position position="529"/>
    </location>
</feature>
<sequence length="561" mass="63762">MHVLNPIDPRLQKQLDVLLEPTHMRTFIAAISDSTELSVRSVPVVSNFLITLFSRWHAKRSTILESLLLSGVSLLTALWNAVRKTRLWEVATAGRVHISIVEGTTENDEISNGSILTLSRRRFCPLGHWLMSEYIDLNSFLEAAVAEDDVVAQPTKRALGKNQKILNNVPFVIPFDVRVKIFREWVRLDRNRNGLEDLQWHNPIARITIRRQHVFEDGFSHLNALGSRLKNRIAITFISEQGYEEAGIDGGGVFKEFLTSLSKQAFDPNYGLFQITREQLLYPSPHAVASEDTQLPYMEFLGRILGKALYEDVLVDAAFAPFFLTKWLGRINYLDDLPSLDPDLYRGLISLKNYDGDVADMGLTFSIDDDDFGTSRSVDLVPNGSHIPVTAENRRRYIHLVANYRLNTQIMRQTNAFFRGLKDLIEPKWLKMFNQQELQMLIGGATSPIDIADLRRNTQYGGGFDEEHPTVQAFWNVVEHFDEEDKRKLVKFVTSCARPPLLGFKELRPQFAVRNAGQEVERLPTASTCVNLLKMPAYRDPQALKEKLLYAINAGAGFELS</sequence>
<dbReference type="GO" id="GO:0006511">
    <property type="term" value="P:ubiquitin-dependent protein catabolic process"/>
    <property type="evidence" value="ECO:0007669"/>
    <property type="project" value="TreeGrafter"/>
</dbReference>
<evidence type="ECO:0000256" key="1">
    <source>
        <dbReference type="ARBA" id="ARBA00000885"/>
    </source>
</evidence>
<comment type="catalytic activity">
    <reaction evidence="1">
        <text>S-ubiquitinyl-[E2 ubiquitin-conjugating enzyme]-L-cysteine + [acceptor protein]-L-lysine = [E2 ubiquitin-conjugating enzyme]-L-cysteine + N(6)-ubiquitinyl-[acceptor protein]-L-lysine.</text>
        <dbReference type="EC" id="2.3.2.26"/>
    </reaction>
</comment>
<evidence type="ECO:0000256" key="5">
    <source>
        <dbReference type="ARBA" id="ARBA00022786"/>
    </source>
</evidence>
<dbReference type="Gene3D" id="3.90.1750.10">
    <property type="entry name" value="Hect, E3 ligase catalytic domains"/>
    <property type="match status" value="1"/>
</dbReference>
<dbReference type="GO" id="GO:0061630">
    <property type="term" value="F:ubiquitin protein ligase activity"/>
    <property type="evidence" value="ECO:0007669"/>
    <property type="project" value="UniProtKB-EC"/>
</dbReference>
<comment type="caution">
    <text evidence="8">The sequence shown here is derived from an EMBL/GenBank/DDBJ whole genome shotgun (WGS) entry which is preliminary data.</text>
</comment>
<dbReference type="FunFam" id="3.30.2160.10:FF:000002">
    <property type="entry name" value="Putative Ubiquitin-protein ligase E3C"/>
    <property type="match status" value="1"/>
</dbReference>
<gene>
    <name evidence="8" type="ORF">HK097_009641</name>
</gene>
<evidence type="ECO:0000313" key="9">
    <source>
        <dbReference type="Proteomes" id="UP001212841"/>
    </source>
</evidence>
<dbReference type="InterPro" id="IPR044611">
    <property type="entry name" value="E3A/B/C-like"/>
</dbReference>
<evidence type="ECO:0000256" key="4">
    <source>
        <dbReference type="ARBA" id="ARBA00022679"/>
    </source>
</evidence>
<keyword evidence="4" id="KW-0808">Transferase</keyword>
<dbReference type="CDD" id="cd00078">
    <property type="entry name" value="HECTc"/>
    <property type="match status" value="1"/>
</dbReference>
<feature type="domain" description="HECT" evidence="7">
    <location>
        <begin position="229"/>
        <end position="561"/>
    </location>
</feature>
<proteinExistence type="predicted"/>
<dbReference type="EMBL" id="JADGJD010000657">
    <property type="protein sequence ID" value="KAJ3049351.1"/>
    <property type="molecule type" value="Genomic_DNA"/>
</dbReference>
<dbReference type="FunFam" id="3.30.2410.10:FF:000017">
    <property type="entry name" value="E3 ubiquitin-protein ligase UPL7"/>
    <property type="match status" value="1"/>
</dbReference>
<dbReference type="PROSITE" id="PS50237">
    <property type="entry name" value="HECT"/>
    <property type="match status" value="1"/>
</dbReference>
<dbReference type="EC" id="2.3.2.26" evidence="3"/>
<dbReference type="GO" id="GO:0000209">
    <property type="term" value="P:protein polyubiquitination"/>
    <property type="evidence" value="ECO:0007669"/>
    <property type="project" value="InterPro"/>
</dbReference>
<dbReference type="InterPro" id="IPR000569">
    <property type="entry name" value="HECT_dom"/>
</dbReference>
<keyword evidence="5 6" id="KW-0833">Ubl conjugation pathway</keyword>
<evidence type="ECO:0000256" key="3">
    <source>
        <dbReference type="ARBA" id="ARBA00012485"/>
    </source>
</evidence>
<evidence type="ECO:0000259" key="7">
    <source>
        <dbReference type="PROSITE" id="PS50237"/>
    </source>
</evidence>
<dbReference type="Gene3D" id="3.30.2160.10">
    <property type="entry name" value="Hect, E3 ligase catalytic domain"/>
    <property type="match status" value="1"/>
</dbReference>
<dbReference type="Pfam" id="PF00632">
    <property type="entry name" value="HECT"/>
    <property type="match status" value="1"/>
</dbReference>
<dbReference type="Proteomes" id="UP001212841">
    <property type="component" value="Unassembled WGS sequence"/>
</dbReference>
<dbReference type="AlphaFoldDB" id="A0AAD5X0A2"/>
<comment type="pathway">
    <text evidence="2">Protein modification; protein ubiquitination.</text>
</comment>
<protein>
    <recommendedName>
        <fullName evidence="3">HECT-type E3 ubiquitin transferase</fullName>
        <ecNumber evidence="3">2.3.2.26</ecNumber>
    </recommendedName>
</protein>
<dbReference type="PANTHER" id="PTHR45700:SF2">
    <property type="entry name" value="UBIQUITIN-PROTEIN LIGASE E3C"/>
    <property type="match status" value="1"/>
</dbReference>
<dbReference type="SUPFAM" id="SSF56204">
    <property type="entry name" value="Hect, E3 ligase catalytic domain"/>
    <property type="match status" value="1"/>
</dbReference>
<dbReference type="SMART" id="SM00119">
    <property type="entry name" value="HECTc"/>
    <property type="match status" value="1"/>
</dbReference>